<feature type="compositionally biased region" description="Polar residues" evidence="1">
    <location>
        <begin position="508"/>
        <end position="523"/>
    </location>
</feature>
<feature type="compositionally biased region" description="Polar residues" evidence="1">
    <location>
        <begin position="399"/>
        <end position="415"/>
    </location>
</feature>
<dbReference type="PANTHER" id="PTHR36808:SF1">
    <property type="entry name" value="TRANSCRIPTIONAL REGULATOR ATRX-LIKE PROTEIN"/>
    <property type="match status" value="1"/>
</dbReference>
<dbReference type="EMBL" id="GGEC01005530">
    <property type="protein sequence ID" value="MBW86013.1"/>
    <property type="molecule type" value="Transcribed_RNA"/>
</dbReference>
<feature type="compositionally biased region" description="Basic and acidic residues" evidence="1">
    <location>
        <begin position="205"/>
        <end position="234"/>
    </location>
</feature>
<protein>
    <submittedName>
        <fullName evidence="3">Uncharacterized protein DDB_G0287625-like</fullName>
    </submittedName>
</protein>
<feature type="region of interest" description="Disordered" evidence="1">
    <location>
        <begin position="205"/>
        <end position="240"/>
    </location>
</feature>
<feature type="compositionally biased region" description="Basic and acidic residues" evidence="1">
    <location>
        <begin position="273"/>
        <end position="302"/>
    </location>
</feature>
<feature type="compositionally biased region" description="Low complexity" evidence="1">
    <location>
        <begin position="33"/>
        <end position="53"/>
    </location>
</feature>
<feature type="compositionally biased region" description="Basic and acidic residues" evidence="1">
    <location>
        <begin position="389"/>
        <end position="398"/>
    </location>
</feature>
<evidence type="ECO:0000313" key="2">
    <source>
        <dbReference type="EMBL" id="MBW86012.1"/>
    </source>
</evidence>
<dbReference type="EMBL" id="GGEC01005529">
    <property type="protein sequence ID" value="MBW86012.1"/>
    <property type="molecule type" value="Transcribed_RNA"/>
</dbReference>
<feature type="compositionally biased region" description="Basic and acidic residues" evidence="1">
    <location>
        <begin position="67"/>
        <end position="78"/>
    </location>
</feature>
<feature type="region of interest" description="Disordered" evidence="1">
    <location>
        <begin position="151"/>
        <end position="177"/>
    </location>
</feature>
<evidence type="ECO:0000313" key="3">
    <source>
        <dbReference type="EMBL" id="MBW86013.1"/>
    </source>
</evidence>
<feature type="region of interest" description="Disordered" evidence="1">
    <location>
        <begin position="361"/>
        <end position="435"/>
    </location>
</feature>
<dbReference type="AlphaFoldDB" id="A0A2P2IXW3"/>
<feature type="region of interest" description="Disordered" evidence="1">
    <location>
        <begin position="502"/>
        <end position="523"/>
    </location>
</feature>
<feature type="compositionally biased region" description="Basic and acidic residues" evidence="1">
    <location>
        <begin position="416"/>
        <end position="435"/>
    </location>
</feature>
<organism evidence="2">
    <name type="scientific">Rhizophora mucronata</name>
    <name type="common">Asiatic mangrove</name>
    <dbReference type="NCBI Taxonomy" id="61149"/>
    <lineage>
        <taxon>Eukaryota</taxon>
        <taxon>Viridiplantae</taxon>
        <taxon>Streptophyta</taxon>
        <taxon>Embryophyta</taxon>
        <taxon>Tracheophyta</taxon>
        <taxon>Spermatophyta</taxon>
        <taxon>Magnoliopsida</taxon>
        <taxon>eudicotyledons</taxon>
        <taxon>Gunneridae</taxon>
        <taxon>Pentapetalae</taxon>
        <taxon>rosids</taxon>
        <taxon>fabids</taxon>
        <taxon>Malpighiales</taxon>
        <taxon>Rhizophoraceae</taxon>
        <taxon>Rhizophora</taxon>
    </lineage>
</organism>
<sequence>MRKRKRSKRNDNYKTRKNSRKERKKKKARRGASICSTSSGSWSCSTCQSASSSSEERQYGRHSGRSGRKEHDKSKFENTKSGTKRRRYRSRSCSSCSRDNRSSDPRNEKKVTRGNTSKQLMSVITVTKDYKEEKELGKIEHTEEMRYKHDDYPFYKSNDSNNGENNRESLHEPCVGSSRKNHIEDENWEHPGVFSVKLTELTDDKDGEDEYARTQSDFDRVGTKDAVSEKKNESSVDVDSVSGNDLEALLREKALENLRRFRGGLSTNTENPVDQKDGPRVLQEDSFHSTQSDDKVCDRDNGWFEGGSAQTSLHLPEQVAITGRDKARTIIVSGVDKGRLVRSAFRQVLSDANYASITVKDAQESHQAEPPNGGNLGETSAQISNTATSHDDNGKDVKTNNASDSTPAEPLSQNIEKIHDGKNSDNESQSAKDDVHSCNHVAFAGREIINRPVAFDIRKPRMGESLMRQPLPTVTTAMMEAVAASGEFNQAKLVTGNSADEDAAQAEYSANQPSDSGCSDKVSNATQLASDELSSNLISAEGDVGTNKLRDEGMEGSQFEQKTMSVMRGGEMVQVSYKVYIPKKTPALARRQLKR</sequence>
<reference evidence="2" key="1">
    <citation type="submission" date="2018-02" db="EMBL/GenBank/DDBJ databases">
        <title>Rhizophora mucronata_Transcriptome.</title>
        <authorList>
            <person name="Meera S.P."/>
            <person name="Sreeshan A."/>
            <person name="Augustine A."/>
        </authorList>
    </citation>
    <scope>NUCLEOTIDE SEQUENCE</scope>
    <source>
        <tissue evidence="2">Leaf</tissue>
    </source>
</reference>
<feature type="region of interest" description="Disordered" evidence="1">
    <location>
        <begin position="263"/>
        <end position="309"/>
    </location>
</feature>
<feature type="compositionally biased region" description="Polar residues" evidence="1">
    <location>
        <begin position="377"/>
        <end position="388"/>
    </location>
</feature>
<feature type="compositionally biased region" description="Basic and acidic residues" evidence="1">
    <location>
        <begin position="98"/>
        <end position="111"/>
    </location>
</feature>
<evidence type="ECO:0000256" key="1">
    <source>
        <dbReference type="SAM" id="MobiDB-lite"/>
    </source>
</evidence>
<feature type="region of interest" description="Disordered" evidence="1">
    <location>
        <begin position="1"/>
        <end position="120"/>
    </location>
</feature>
<accession>A0A2P2IXW3</accession>
<dbReference type="PANTHER" id="PTHR36808">
    <property type="entry name" value="TRANSCRIPTIONAL REGULATOR ATRX-LIKE PROTEIN"/>
    <property type="match status" value="1"/>
</dbReference>
<feature type="compositionally biased region" description="Basic residues" evidence="1">
    <location>
        <begin position="15"/>
        <end position="30"/>
    </location>
</feature>
<name>A0A2P2IXW3_RHIMU</name>
<proteinExistence type="predicted"/>